<dbReference type="EMBL" id="JACCAE010000001">
    <property type="protein sequence ID" value="NYF97581.1"/>
    <property type="molecule type" value="Genomic_DNA"/>
</dbReference>
<evidence type="ECO:0000313" key="4">
    <source>
        <dbReference type="Proteomes" id="UP000554054"/>
    </source>
</evidence>
<dbReference type="Pfam" id="PF14030">
    <property type="entry name" value="DUF4245"/>
    <property type="match status" value="1"/>
</dbReference>
<comment type="caution">
    <text evidence="3">The sequence shown here is derived from an EMBL/GenBank/DDBJ whole genome shotgun (WGS) entry which is preliminary data.</text>
</comment>
<reference evidence="3 4" key="1">
    <citation type="submission" date="2020-07" db="EMBL/GenBank/DDBJ databases">
        <title>Sequencing the genomes of 1000 actinobacteria strains.</title>
        <authorList>
            <person name="Klenk H.-P."/>
        </authorList>
    </citation>
    <scope>NUCLEOTIDE SEQUENCE [LARGE SCALE GENOMIC DNA]</scope>
    <source>
        <strain evidence="3 4">DSM 26154</strain>
    </source>
</reference>
<keyword evidence="4" id="KW-1185">Reference proteome</keyword>
<evidence type="ECO:0000256" key="2">
    <source>
        <dbReference type="SAM" id="Phobius"/>
    </source>
</evidence>
<evidence type="ECO:0000256" key="1">
    <source>
        <dbReference type="SAM" id="MobiDB-lite"/>
    </source>
</evidence>
<sequence length="223" mass="23169">MSSTPGEHAESAHQSQRPVEPTPAEMAAQQGVPARGASHYAKGTAANMIRSMAVIIAIAFALYFISGRTNGEAPDTVDVVGTAQHHAQQSGHPFAYPKGLPDGWAPSTVRYAGASGAMTWNAGYTTPDDAFVSVKQAADPGEEWLAAQTHDGGAAGQLTTDDGREWGKRTADGSAQRSLVLEPKSPDGLTTVVTGSGSWSQLEEFAEHLVPAKVTKASTSPAT</sequence>
<organism evidence="3 4">
    <name type="scientific">Janibacter cremeus</name>
    <dbReference type="NCBI Taxonomy" id="1285192"/>
    <lineage>
        <taxon>Bacteria</taxon>
        <taxon>Bacillati</taxon>
        <taxon>Actinomycetota</taxon>
        <taxon>Actinomycetes</taxon>
        <taxon>Micrococcales</taxon>
        <taxon>Intrasporangiaceae</taxon>
        <taxon>Janibacter</taxon>
    </lineage>
</organism>
<feature type="region of interest" description="Disordered" evidence="1">
    <location>
        <begin position="1"/>
        <end position="35"/>
    </location>
</feature>
<evidence type="ECO:0000313" key="3">
    <source>
        <dbReference type="EMBL" id="NYF97581.1"/>
    </source>
</evidence>
<dbReference type="RefSeq" id="WP_185990498.1">
    <property type="nucleotide sequence ID" value="NZ_JACCAE010000001.1"/>
</dbReference>
<protein>
    <recommendedName>
        <fullName evidence="5">DUF4245 domain-containing protein</fullName>
    </recommendedName>
</protein>
<dbReference type="Proteomes" id="UP000554054">
    <property type="component" value="Unassembled WGS sequence"/>
</dbReference>
<evidence type="ECO:0008006" key="5">
    <source>
        <dbReference type="Google" id="ProtNLM"/>
    </source>
</evidence>
<gene>
    <name evidence="3" type="ORF">BJY20_000973</name>
</gene>
<keyword evidence="2" id="KW-1133">Transmembrane helix</keyword>
<proteinExistence type="predicted"/>
<dbReference type="InterPro" id="IPR025339">
    <property type="entry name" value="DUF4245"/>
</dbReference>
<keyword evidence="2" id="KW-0472">Membrane</keyword>
<feature type="transmembrane region" description="Helical" evidence="2">
    <location>
        <begin position="48"/>
        <end position="65"/>
    </location>
</feature>
<accession>A0A852VVJ7</accession>
<name>A0A852VVJ7_9MICO</name>
<dbReference type="AlphaFoldDB" id="A0A852VVJ7"/>
<keyword evidence="2" id="KW-0812">Transmembrane</keyword>